<dbReference type="RefSeq" id="WP_173076430.1">
    <property type="nucleotide sequence ID" value="NZ_BAABJB010000014.1"/>
</dbReference>
<proteinExistence type="predicted"/>
<organism evidence="1 2">
    <name type="scientific">Phytohabitans rumicis</name>
    <dbReference type="NCBI Taxonomy" id="1076125"/>
    <lineage>
        <taxon>Bacteria</taxon>
        <taxon>Bacillati</taxon>
        <taxon>Actinomycetota</taxon>
        <taxon>Actinomycetes</taxon>
        <taxon>Micromonosporales</taxon>
        <taxon>Micromonosporaceae</taxon>
    </lineage>
</organism>
<gene>
    <name evidence="1" type="ORF">Prum_025290</name>
</gene>
<evidence type="ECO:0000313" key="2">
    <source>
        <dbReference type="Proteomes" id="UP000482960"/>
    </source>
</evidence>
<name>A0A6V8L498_9ACTN</name>
<dbReference type="AlphaFoldDB" id="A0A6V8L498"/>
<dbReference type="EMBL" id="BLPG01000001">
    <property type="protein sequence ID" value="GFJ88887.1"/>
    <property type="molecule type" value="Genomic_DNA"/>
</dbReference>
<evidence type="ECO:0000313" key="1">
    <source>
        <dbReference type="EMBL" id="GFJ88887.1"/>
    </source>
</evidence>
<comment type="caution">
    <text evidence="1">The sequence shown here is derived from an EMBL/GenBank/DDBJ whole genome shotgun (WGS) entry which is preliminary data.</text>
</comment>
<protein>
    <submittedName>
        <fullName evidence="1">Uncharacterized protein</fullName>
    </submittedName>
</protein>
<accession>A0A6V8L498</accession>
<dbReference type="Proteomes" id="UP000482960">
    <property type="component" value="Unassembled WGS sequence"/>
</dbReference>
<reference evidence="1 2" key="2">
    <citation type="submission" date="2020-03" db="EMBL/GenBank/DDBJ databases">
        <authorList>
            <person name="Ichikawa N."/>
            <person name="Kimura A."/>
            <person name="Kitahashi Y."/>
            <person name="Uohara A."/>
        </authorList>
    </citation>
    <scope>NUCLEOTIDE SEQUENCE [LARGE SCALE GENOMIC DNA]</scope>
    <source>
        <strain evidence="1 2">NBRC 108638</strain>
    </source>
</reference>
<keyword evidence="2" id="KW-1185">Reference proteome</keyword>
<reference evidence="1 2" key="1">
    <citation type="submission" date="2020-03" db="EMBL/GenBank/DDBJ databases">
        <title>Whole genome shotgun sequence of Phytohabitans rumicis NBRC 108638.</title>
        <authorList>
            <person name="Komaki H."/>
            <person name="Tamura T."/>
        </authorList>
    </citation>
    <scope>NUCLEOTIDE SEQUENCE [LARGE SCALE GENOMIC DNA]</scope>
    <source>
        <strain evidence="1 2">NBRC 108638</strain>
    </source>
</reference>
<sequence length="77" mass="8611">MQVPYADLHEMLDRLTPEQAEAIRGVMRQFAAAGRPGQERGEDLPRRLSFVGQVTDGPSDLAERSEEIIRARFNDAA</sequence>